<dbReference type="Gene3D" id="3.90.930.1">
    <property type="match status" value="2"/>
</dbReference>
<keyword evidence="1" id="KW-0732">Signal</keyword>
<comment type="caution">
    <text evidence="2">The sequence shown here is derived from an EMBL/GenBank/DDBJ whole genome shotgun (WGS) entry which is preliminary data.</text>
</comment>
<feature type="chain" id="PRO_5045739137" evidence="1">
    <location>
        <begin position="22"/>
        <end position="508"/>
    </location>
</feature>
<sequence>MMNFKTTLIIALISAYSEAFAQERVYFDENWETTTKDQMVYYRETSKQGNLILLKDYYKNGSLQFEGLASDVTPNSEVYEGKATWYFPDGKPEKIAEYVKGVPIGVSKMFDGQGRIVEDLIYNKEGRYDGRAYLYKNNDENTGYNMITEYKNSEATYTVVFDDSKKGIRSETIYKDGYESEVKYYDEKGKYIGSRTYNSKEGKYEGTIIEYYYAPMRIASIERYNKKGDLLESKSYYKNGMLKQDVKISGKNRQKITYNEEGKVIAKLDLKYNEEIKDAVAYEGEDYEFYEEGETVRHISTYHEGILISDRNYDEDGKLNTENFYKGEDKVAVNYYNPDGSLKAKLELKDGVAYNGTEIADAGEIVYKDGIVQDMKRLFENGKVQWTRHLNPEKNIYESKVYNEDGTVLYSYTKSVQEDSFNGEVLQYVKGKVSNKAFIKDNKLVSGKIRIDEDARDVEIERKGEWIIIRQYTKAGKLFSEEKILINENPYGESYYFREESLVKNYNY</sequence>
<evidence type="ECO:0000313" key="2">
    <source>
        <dbReference type="EMBL" id="TYO90250.1"/>
    </source>
</evidence>
<accession>A0ABY3NEF0</accession>
<organism evidence="2 3">
    <name type="scientific">Elizabethkingia miricola</name>
    <name type="common">Chryseobacterium miricola</name>
    <dbReference type="NCBI Taxonomy" id="172045"/>
    <lineage>
        <taxon>Bacteria</taxon>
        <taxon>Pseudomonadati</taxon>
        <taxon>Bacteroidota</taxon>
        <taxon>Flavobacteriia</taxon>
        <taxon>Flavobacteriales</taxon>
        <taxon>Weeksellaceae</taxon>
        <taxon>Elizabethkingia</taxon>
    </lineage>
</organism>
<dbReference type="SUPFAM" id="SSF82185">
    <property type="entry name" value="Histone H3 K4-specific methyltransferase SET7/9 N-terminal domain"/>
    <property type="match status" value="1"/>
</dbReference>
<feature type="signal peptide" evidence="1">
    <location>
        <begin position="1"/>
        <end position="21"/>
    </location>
</feature>
<evidence type="ECO:0000256" key="1">
    <source>
        <dbReference type="SAM" id="SignalP"/>
    </source>
</evidence>
<dbReference type="EMBL" id="VNHK01000008">
    <property type="protein sequence ID" value="TYO90250.1"/>
    <property type="molecule type" value="Genomic_DNA"/>
</dbReference>
<reference evidence="2 3" key="1">
    <citation type="submission" date="2019-07" db="EMBL/GenBank/DDBJ databases">
        <title>Genomic Encyclopedia of Archaeal and Bacterial Type Strains, Phase II (KMG-II): from individual species to whole genera.</title>
        <authorList>
            <person name="Goeker M."/>
        </authorList>
    </citation>
    <scope>NUCLEOTIDE SEQUENCE [LARGE SCALE GENOMIC DNA]</scope>
    <source>
        <strain evidence="2 3">DSM 14571</strain>
    </source>
</reference>
<evidence type="ECO:0000313" key="3">
    <source>
        <dbReference type="Proteomes" id="UP000324513"/>
    </source>
</evidence>
<keyword evidence="3" id="KW-1185">Reference proteome</keyword>
<proteinExistence type="predicted"/>
<protein>
    <submittedName>
        <fullName evidence="2">Antitoxin component YwqK of YwqJK toxin-antitoxin module</fullName>
    </submittedName>
</protein>
<gene>
    <name evidence="2" type="ORF">LX74_02502</name>
</gene>
<name>A0ABY3NEF0_ELIMR</name>
<dbReference type="RefSeq" id="WP_260255541.1">
    <property type="nucleotide sequence ID" value="NZ_FLSS01000021.1"/>
</dbReference>
<dbReference type="Proteomes" id="UP000324513">
    <property type="component" value="Unassembled WGS sequence"/>
</dbReference>